<evidence type="ECO:0000313" key="2">
    <source>
        <dbReference type="Proteomes" id="UP000183812"/>
    </source>
</evidence>
<sequence>MSAIEKLRMDEPVRLDPDRLVVLYAELGQFAAERLIAAAMEDLAVHLVAVQLAAQERRLEVLDHGSAEIARLARQVGMVLLARVAQDLRDCVTRGDAVAQASVLARLVRLAERSLTAVWDYQDMQL</sequence>
<evidence type="ECO:0000313" key="1">
    <source>
        <dbReference type="EMBL" id="SDF60520.1"/>
    </source>
</evidence>
<dbReference type="AlphaFoldDB" id="A0A1G7MH90"/>
<dbReference type="EMBL" id="FNAY01000013">
    <property type="protein sequence ID" value="SDF60520.1"/>
    <property type="molecule type" value="Genomic_DNA"/>
</dbReference>
<dbReference type="Proteomes" id="UP000183812">
    <property type="component" value="Unassembled WGS sequence"/>
</dbReference>
<dbReference type="OrthoDB" id="7873775at2"/>
<proteinExistence type="predicted"/>
<accession>A0A1G7MH90</accession>
<dbReference type="RefSeq" id="WP_065118335.1">
    <property type="nucleotide sequence ID" value="NZ_CP061202.1"/>
</dbReference>
<gene>
    <name evidence="1" type="ORF">SAMN04244550_02530</name>
</gene>
<protein>
    <submittedName>
        <fullName evidence="1">Uncharacterized protein</fullName>
    </submittedName>
</protein>
<organism evidence="1 2">
    <name type="scientific">Rhodobacter capsulatus</name>
    <name type="common">Rhodopseudomonas capsulata</name>
    <dbReference type="NCBI Taxonomy" id="1061"/>
    <lineage>
        <taxon>Bacteria</taxon>
        <taxon>Pseudomonadati</taxon>
        <taxon>Pseudomonadota</taxon>
        <taxon>Alphaproteobacteria</taxon>
        <taxon>Rhodobacterales</taxon>
        <taxon>Rhodobacter group</taxon>
        <taxon>Rhodobacter</taxon>
    </lineage>
</organism>
<reference evidence="1 2" key="1">
    <citation type="submission" date="2016-10" db="EMBL/GenBank/DDBJ databases">
        <authorList>
            <person name="de Groot N.N."/>
        </authorList>
    </citation>
    <scope>NUCLEOTIDE SEQUENCE [LARGE SCALE GENOMIC DNA]</scope>
    <source>
        <strain evidence="2">DSM 938 / 37b4</strain>
    </source>
</reference>
<name>A0A1G7MH90_RHOCA</name>